<dbReference type="EMBL" id="MN739896">
    <property type="protein sequence ID" value="QHT76469.1"/>
    <property type="molecule type" value="Genomic_DNA"/>
</dbReference>
<dbReference type="Gene3D" id="1.20.272.10">
    <property type="match status" value="1"/>
</dbReference>
<name>A0A6C0H7K0_9ZZZZ</name>
<dbReference type="InterPro" id="IPR027417">
    <property type="entry name" value="P-loop_NTPase"/>
</dbReference>
<dbReference type="PANTHER" id="PTHR11669:SF1">
    <property type="entry name" value="REPLICATION FACTOR C SUBUNIT 3"/>
    <property type="match status" value="1"/>
</dbReference>
<dbReference type="GO" id="GO:0006281">
    <property type="term" value="P:DNA repair"/>
    <property type="evidence" value="ECO:0007669"/>
    <property type="project" value="TreeGrafter"/>
</dbReference>
<sequence>MFLIDKYYKNYNDIISQTLDLKQFINNNNFQHMIFYGLPESNKEYLINKLLELIYEKHEIELQNIEYSVNGYSTNIVNGTGKIIIKQSKNHIIIEPNSNGFDKFLIQNIVPNYAKSNILNIFKKNNKFKIIIINKIYKLSFYTQTALRKTMEKYSDTCKFILITNQLTQIIEPIKSKCLLIRVPLPTYENILETVLYISNKENININVSLLNHILNISERNINYAIWLLDFYKYKLNYNQNWKNIIDNIVTTLFIITKDNLHNVIKKLRNYFYILFITNIPIIIIIKNIMIKLINHVILSNNNKLKYEIINITSKIDERMIYGTRYIIHFEAYMIKIIDLFYKYNIY</sequence>
<dbReference type="PANTHER" id="PTHR11669">
    <property type="entry name" value="REPLICATION FACTOR C / DNA POLYMERASE III GAMMA-TAU SUBUNIT"/>
    <property type="match status" value="1"/>
</dbReference>
<evidence type="ECO:0000313" key="3">
    <source>
        <dbReference type="EMBL" id="QHT76469.1"/>
    </source>
</evidence>
<dbReference type="AlphaFoldDB" id="A0A6C0H7K0"/>
<reference evidence="3" key="1">
    <citation type="journal article" date="2020" name="Nature">
        <title>Giant virus diversity and host interactions through global metagenomics.</title>
        <authorList>
            <person name="Schulz F."/>
            <person name="Roux S."/>
            <person name="Paez-Espino D."/>
            <person name="Jungbluth S."/>
            <person name="Walsh D.A."/>
            <person name="Denef V.J."/>
            <person name="McMahon K.D."/>
            <person name="Konstantinidis K.T."/>
            <person name="Eloe-Fadrosh E.A."/>
            <person name="Kyrpides N.C."/>
            <person name="Woyke T."/>
        </authorList>
    </citation>
    <scope>NUCLEOTIDE SEQUENCE</scope>
    <source>
        <strain evidence="3">GVMAG-M-3300023179-82</strain>
    </source>
</reference>
<dbReference type="GO" id="GO:0003689">
    <property type="term" value="F:DNA clamp loader activity"/>
    <property type="evidence" value="ECO:0007669"/>
    <property type="project" value="TreeGrafter"/>
</dbReference>
<dbReference type="SUPFAM" id="SSF52540">
    <property type="entry name" value="P-loop containing nucleoside triphosphate hydrolases"/>
    <property type="match status" value="1"/>
</dbReference>
<dbReference type="GO" id="GO:0006261">
    <property type="term" value="P:DNA-templated DNA replication"/>
    <property type="evidence" value="ECO:0007669"/>
    <property type="project" value="TreeGrafter"/>
</dbReference>
<dbReference type="GO" id="GO:0005634">
    <property type="term" value="C:nucleus"/>
    <property type="evidence" value="ECO:0007669"/>
    <property type="project" value="TreeGrafter"/>
</dbReference>
<organism evidence="3">
    <name type="scientific">viral metagenome</name>
    <dbReference type="NCBI Taxonomy" id="1070528"/>
    <lineage>
        <taxon>unclassified sequences</taxon>
        <taxon>metagenomes</taxon>
        <taxon>organismal metagenomes</taxon>
    </lineage>
</organism>
<dbReference type="Pfam" id="PF22534">
    <property type="entry name" value="RFC_C"/>
    <property type="match status" value="1"/>
</dbReference>
<dbReference type="InterPro" id="IPR008921">
    <property type="entry name" value="DNA_pol3_clamp-load_cplx_C"/>
</dbReference>
<evidence type="ECO:0000256" key="2">
    <source>
        <dbReference type="SAM" id="Phobius"/>
    </source>
</evidence>
<keyword evidence="2" id="KW-1133">Transmembrane helix</keyword>
<dbReference type="Gene3D" id="3.40.50.300">
    <property type="entry name" value="P-loop containing nucleotide triphosphate hydrolases"/>
    <property type="match status" value="1"/>
</dbReference>
<evidence type="ECO:0008006" key="4">
    <source>
        <dbReference type="Google" id="ProtNLM"/>
    </source>
</evidence>
<keyword evidence="1" id="KW-0235">DNA replication</keyword>
<dbReference type="GO" id="GO:0003677">
    <property type="term" value="F:DNA binding"/>
    <property type="evidence" value="ECO:0007669"/>
    <property type="project" value="InterPro"/>
</dbReference>
<dbReference type="SUPFAM" id="SSF48019">
    <property type="entry name" value="post-AAA+ oligomerization domain-like"/>
    <property type="match status" value="1"/>
</dbReference>
<keyword evidence="2" id="KW-0812">Transmembrane</keyword>
<feature type="transmembrane region" description="Helical" evidence="2">
    <location>
        <begin position="271"/>
        <end position="290"/>
    </location>
</feature>
<accession>A0A6C0H7K0</accession>
<evidence type="ECO:0000256" key="1">
    <source>
        <dbReference type="ARBA" id="ARBA00022705"/>
    </source>
</evidence>
<keyword evidence="2" id="KW-0472">Membrane</keyword>
<proteinExistence type="predicted"/>
<dbReference type="InterPro" id="IPR050238">
    <property type="entry name" value="DNA_Rep/Repair_Clamp_Loader"/>
</dbReference>
<protein>
    <recommendedName>
        <fullName evidence="4">DNA polymerase III delta N-terminal domain-containing protein</fullName>
    </recommendedName>
</protein>
<dbReference type="GO" id="GO:0005663">
    <property type="term" value="C:DNA replication factor C complex"/>
    <property type="evidence" value="ECO:0007669"/>
    <property type="project" value="TreeGrafter"/>
</dbReference>